<evidence type="ECO:0000259" key="3">
    <source>
        <dbReference type="Pfam" id="PF23981"/>
    </source>
</evidence>
<evidence type="ECO:0000313" key="4">
    <source>
        <dbReference type="EMBL" id="GGN92553.1"/>
    </source>
</evidence>
<evidence type="ECO:0000313" key="5">
    <source>
        <dbReference type="Proteomes" id="UP000605784"/>
    </source>
</evidence>
<gene>
    <name evidence="4" type="ORF">GCM10009030_16910</name>
</gene>
<reference evidence="4" key="2">
    <citation type="submission" date="2020-09" db="EMBL/GenBank/DDBJ databases">
        <authorList>
            <person name="Sun Q."/>
            <person name="Ohkuma M."/>
        </authorList>
    </citation>
    <scope>NUCLEOTIDE SEQUENCE</scope>
    <source>
        <strain evidence="4">JCM 17820</strain>
    </source>
</reference>
<dbReference type="EMBL" id="BMOU01000002">
    <property type="protein sequence ID" value="GGN92553.1"/>
    <property type="molecule type" value="Genomic_DNA"/>
</dbReference>
<feature type="compositionally biased region" description="Low complexity" evidence="1">
    <location>
        <begin position="12"/>
        <end position="21"/>
    </location>
</feature>
<dbReference type="Pfam" id="PF23981">
    <property type="entry name" value="DUF7305"/>
    <property type="match status" value="1"/>
</dbReference>
<accession>A0A830GKI7</accession>
<evidence type="ECO:0000256" key="1">
    <source>
        <dbReference type="SAM" id="MobiDB-lite"/>
    </source>
</evidence>
<dbReference type="InterPro" id="IPR055713">
    <property type="entry name" value="DUF7289"/>
</dbReference>
<feature type="domain" description="DUF7305" evidence="3">
    <location>
        <begin position="355"/>
        <end position="567"/>
    </location>
</feature>
<dbReference type="Pfam" id="PF23960">
    <property type="entry name" value="DUF7289"/>
    <property type="match status" value="1"/>
</dbReference>
<sequence length="595" mass="62849">MNADTTQRSDETAATSGGRTTTRGQSEVIAVVLLLVIVVLSLSVLVASGTTAIVETRDRAEIGAAEHALAAFDTDVSAVAFGQSRATTDLGLRANDGEVRYHDTGWIRVAVDNETSAETVVVNESLGTVEYRQGETTVASQGGGVWRSDGDGSVLLSRPEFHYRDRTLTLPVVSIDGETGLTSRLDSRPDGPLTQQYPNRTAGFSNPPDSGSVTVTVQSAYYDAWGRYFEDETDAIVTYDHVGERVTATFVVLPGHTTFDAGIIATSSTGELAVAGTGAYVNSYDSSAGNYSQTNSANGLIQSAGDVTATGDSLVDGDVKSGGTVNLQGSTEINGSAYWTQAPEPDSTEKSKVAGDVERIDGVRSVMPIDTFVATYAEQVKDENDNDETSAITDDQLTTTGSSTELDAGRYYVHNVTLDGESMTLNTTDGDVTVVVRDYVKLEQGGNITVEGDGIARFVVAGENDTTVSPTGLGSKAVNFHVGKKSAVHVPGEDSRSFRVYGTRDFNATIAGSNSKKATFDGLVYAPAGTDGSGFVYIKQGDLYGLAVTGNLTVGQYGAAHYDYGLKGKTRIRSPFSELEQLYVTVHRVQVESEG</sequence>
<keyword evidence="5" id="KW-1185">Reference proteome</keyword>
<keyword evidence="2" id="KW-0472">Membrane</keyword>
<dbReference type="Proteomes" id="UP000605784">
    <property type="component" value="Unassembled WGS sequence"/>
</dbReference>
<evidence type="ECO:0000256" key="2">
    <source>
        <dbReference type="SAM" id="Phobius"/>
    </source>
</evidence>
<keyword evidence="2" id="KW-1133">Transmembrane helix</keyword>
<name>A0A830GKI7_9EURY</name>
<organism evidence="4 5">
    <name type="scientific">Haloarcula pellucida</name>
    <dbReference type="NCBI Taxonomy" id="1427151"/>
    <lineage>
        <taxon>Archaea</taxon>
        <taxon>Methanobacteriati</taxon>
        <taxon>Methanobacteriota</taxon>
        <taxon>Stenosarchaea group</taxon>
        <taxon>Halobacteria</taxon>
        <taxon>Halobacteriales</taxon>
        <taxon>Haloarculaceae</taxon>
        <taxon>Haloarcula</taxon>
    </lineage>
</organism>
<feature type="region of interest" description="Disordered" evidence="1">
    <location>
        <begin position="1"/>
        <end position="21"/>
    </location>
</feature>
<reference evidence="4" key="1">
    <citation type="journal article" date="2014" name="Int. J. Syst. Evol. Microbiol.">
        <title>Complete genome sequence of Corynebacterium casei LMG S-19264T (=DSM 44701T), isolated from a smear-ripened cheese.</title>
        <authorList>
            <consortium name="US DOE Joint Genome Institute (JGI-PGF)"/>
            <person name="Walter F."/>
            <person name="Albersmeier A."/>
            <person name="Kalinowski J."/>
            <person name="Ruckert C."/>
        </authorList>
    </citation>
    <scope>NUCLEOTIDE SEQUENCE</scope>
    <source>
        <strain evidence="4">JCM 17820</strain>
    </source>
</reference>
<dbReference type="AlphaFoldDB" id="A0A830GKI7"/>
<keyword evidence="2" id="KW-0812">Transmembrane</keyword>
<proteinExistence type="predicted"/>
<dbReference type="InterPro" id="IPR055729">
    <property type="entry name" value="DUF7305"/>
</dbReference>
<protein>
    <recommendedName>
        <fullName evidence="3">DUF7305 domain-containing protein</fullName>
    </recommendedName>
</protein>
<dbReference type="RefSeq" id="WP_220639395.1">
    <property type="nucleotide sequence ID" value="NZ_BMOU01000002.1"/>
</dbReference>
<feature type="transmembrane region" description="Helical" evidence="2">
    <location>
        <begin position="28"/>
        <end position="47"/>
    </location>
</feature>
<comment type="caution">
    <text evidence="4">The sequence shown here is derived from an EMBL/GenBank/DDBJ whole genome shotgun (WGS) entry which is preliminary data.</text>
</comment>